<dbReference type="GO" id="GO:0008898">
    <property type="term" value="F:S-adenosylmethionine-homocysteine S-methyltransferase activity"/>
    <property type="evidence" value="ECO:0007669"/>
    <property type="project" value="TreeGrafter"/>
</dbReference>
<feature type="binding site" evidence="5">
    <location>
        <position position="401"/>
    </location>
    <ligand>
        <name>Zn(2+)</name>
        <dbReference type="ChEBI" id="CHEBI:29105"/>
    </ligand>
</feature>
<dbReference type="InterPro" id="IPR051486">
    <property type="entry name" value="Hcy_S-methyltransferase"/>
</dbReference>
<evidence type="ECO:0000313" key="8">
    <source>
        <dbReference type="Proteomes" id="UP000812966"/>
    </source>
</evidence>
<protein>
    <recommendedName>
        <fullName evidence="6">Hcy-binding domain-containing protein</fullName>
    </recommendedName>
</protein>
<dbReference type="Pfam" id="PF02574">
    <property type="entry name" value="S-methyl_trans"/>
    <property type="match status" value="1"/>
</dbReference>
<keyword evidence="2 5" id="KW-0808">Transferase</keyword>
<keyword evidence="8" id="KW-1185">Reference proteome</keyword>
<dbReference type="EMBL" id="JABELV010000001">
    <property type="protein sequence ID" value="KAG7580078.1"/>
    <property type="molecule type" value="Genomic_DNA"/>
</dbReference>
<dbReference type="GO" id="GO:0009086">
    <property type="term" value="P:methionine biosynthetic process"/>
    <property type="evidence" value="ECO:0007669"/>
    <property type="project" value="TreeGrafter"/>
</dbReference>
<dbReference type="InterPro" id="IPR036589">
    <property type="entry name" value="HCY_dom_sf"/>
</dbReference>
<evidence type="ECO:0000313" key="7">
    <source>
        <dbReference type="EMBL" id="KAG7580078.1"/>
    </source>
</evidence>
<feature type="binding site" evidence="5">
    <location>
        <position position="290"/>
    </location>
    <ligand>
        <name>Zn(2+)</name>
        <dbReference type="ChEBI" id="CHEBI:29105"/>
    </ligand>
</feature>
<sequence length="420" mass="44815">MPLPPVRYTILDGGMGTTLEDSGHNVSSNLWSSDPALRSAVRDVHAGFLDAGAEMIGTATYQACESLYTQDGAMSSDRAHQLMLSQVGVAEEAVKQASQGRTSDVGRGKVGLCLGPFGATLQPGQEYSGLYPPPCGPSSFSTTCSTVSSYTSSLTALREFHLSRLLTYAQDQATWDSLDWVCFETIPLLREALAIRLAMRDFEGKLDEMYGSDGGRKKWWMAYVFPSGKFPDGSTVKQVVAASVLPRPWDAQGLGLSTKDLGFDNGDETSSITALFQVRLPVPQAIGINCTSPAHIRQLSRDFTQSVEEILSSGHLDATEGDIGFVLYPDGGLVYNTTTRSWSVPTGVASAGGEGTGSWARNVAIVAREVGEATRTTSSAGGKEEKTARVWSGGVLVGGCCKNGFEEIKGLRNELKPREG</sequence>
<dbReference type="PANTHER" id="PTHR46015">
    <property type="entry name" value="ZGC:172121"/>
    <property type="match status" value="1"/>
</dbReference>
<keyword evidence="3 5" id="KW-0479">Metal-binding</keyword>
<dbReference type="Proteomes" id="UP000812966">
    <property type="component" value="Unassembled WGS sequence"/>
</dbReference>
<evidence type="ECO:0000256" key="1">
    <source>
        <dbReference type="ARBA" id="ARBA00022603"/>
    </source>
</evidence>
<evidence type="ECO:0000256" key="2">
    <source>
        <dbReference type="ARBA" id="ARBA00022679"/>
    </source>
</evidence>
<accession>A0A8K0NU47</accession>
<dbReference type="InterPro" id="IPR003726">
    <property type="entry name" value="HCY_dom"/>
</dbReference>
<dbReference type="PROSITE" id="PS50970">
    <property type="entry name" value="HCY"/>
    <property type="match status" value="1"/>
</dbReference>
<organism evidence="7 8">
    <name type="scientific">Filobasidium floriforme</name>
    <dbReference type="NCBI Taxonomy" id="5210"/>
    <lineage>
        <taxon>Eukaryota</taxon>
        <taxon>Fungi</taxon>
        <taxon>Dikarya</taxon>
        <taxon>Basidiomycota</taxon>
        <taxon>Agaricomycotina</taxon>
        <taxon>Tremellomycetes</taxon>
        <taxon>Filobasidiales</taxon>
        <taxon>Filobasidiaceae</taxon>
        <taxon>Filobasidium</taxon>
    </lineage>
</organism>
<evidence type="ECO:0000256" key="5">
    <source>
        <dbReference type="PROSITE-ProRule" id="PRU00333"/>
    </source>
</evidence>
<proteinExistence type="predicted"/>
<evidence type="ECO:0000259" key="6">
    <source>
        <dbReference type="PROSITE" id="PS50970"/>
    </source>
</evidence>
<reference evidence="7" key="1">
    <citation type="submission" date="2020-04" db="EMBL/GenBank/DDBJ databases">
        <title>Analysis of mating type loci in Filobasidium floriforme.</title>
        <authorList>
            <person name="Nowrousian M."/>
        </authorList>
    </citation>
    <scope>NUCLEOTIDE SEQUENCE</scope>
    <source>
        <strain evidence="7">CBS 6242</strain>
    </source>
</reference>
<dbReference type="GO" id="GO:0033528">
    <property type="term" value="P:S-methylmethionine cycle"/>
    <property type="evidence" value="ECO:0007669"/>
    <property type="project" value="TreeGrafter"/>
</dbReference>
<dbReference type="SUPFAM" id="SSF82282">
    <property type="entry name" value="Homocysteine S-methyltransferase"/>
    <property type="match status" value="1"/>
</dbReference>
<dbReference type="Gene3D" id="3.20.20.330">
    <property type="entry name" value="Homocysteine-binding-like domain"/>
    <property type="match status" value="1"/>
</dbReference>
<keyword evidence="1 5" id="KW-0489">Methyltransferase</keyword>
<comment type="cofactor">
    <cofactor evidence="5">
        <name>Zn(2+)</name>
        <dbReference type="ChEBI" id="CHEBI:29105"/>
    </cofactor>
</comment>
<feature type="binding site" evidence="5">
    <location>
        <position position="400"/>
    </location>
    <ligand>
        <name>Zn(2+)</name>
        <dbReference type="ChEBI" id="CHEBI:29105"/>
    </ligand>
</feature>
<feature type="domain" description="Hcy-binding" evidence="6">
    <location>
        <begin position="1"/>
        <end position="415"/>
    </location>
</feature>
<comment type="caution">
    <text evidence="7">The sequence shown here is derived from an EMBL/GenBank/DDBJ whole genome shotgun (WGS) entry which is preliminary data.</text>
</comment>
<keyword evidence="4 5" id="KW-0862">Zinc</keyword>
<dbReference type="GO" id="GO:0046872">
    <property type="term" value="F:metal ion binding"/>
    <property type="evidence" value="ECO:0007669"/>
    <property type="project" value="UniProtKB-KW"/>
</dbReference>
<evidence type="ECO:0000256" key="3">
    <source>
        <dbReference type="ARBA" id="ARBA00022723"/>
    </source>
</evidence>
<dbReference type="PANTHER" id="PTHR46015:SF1">
    <property type="entry name" value="HOMOCYSTEINE S-METHYLTRANSFERASE-LIKE ISOFORM 1"/>
    <property type="match status" value="1"/>
</dbReference>
<name>A0A8K0NU47_9TREE</name>
<gene>
    <name evidence="7" type="ORF">FFLO_00049</name>
</gene>
<evidence type="ECO:0000256" key="4">
    <source>
        <dbReference type="ARBA" id="ARBA00022833"/>
    </source>
</evidence>
<dbReference type="AlphaFoldDB" id="A0A8K0NU47"/>
<dbReference type="GO" id="GO:0032259">
    <property type="term" value="P:methylation"/>
    <property type="evidence" value="ECO:0007669"/>
    <property type="project" value="UniProtKB-KW"/>
</dbReference>